<evidence type="ECO:0000313" key="1">
    <source>
        <dbReference type="EMBL" id="CDF32530.1"/>
    </source>
</evidence>
<dbReference type="Gramene" id="CDF32530">
    <property type="protein sequence ID" value="CDF32530"/>
    <property type="gene ID" value="CHC_T00001493001"/>
</dbReference>
<accession>R7Q513</accession>
<proteinExistence type="predicted"/>
<dbReference type="GeneID" id="17319905"/>
<gene>
    <name evidence="1" type="ORF">CHC_T00001493001</name>
</gene>
<protein>
    <submittedName>
        <fullName evidence="1">Uncharacterized protein</fullName>
    </submittedName>
</protein>
<dbReference type="Proteomes" id="UP000012073">
    <property type="component" value="Unassembled WGS sequence"/>
</dbReference>
<dbReference type="EMBL" id="HG001512">
    <property type="protein sequence ID" value="CDF32530.1"/>
    <property type="molecule type" value="Genomic_DNA"/>
</dbReference>
<evidence type="ECO:0000313" key="2">
    <source>
        <dbReference type="Proteomes" id="UP000012073"/>
    </source>
</evidence>
<dbReference type="KEGG" id="ccp:CHC_T00001493001"/>
<sequence length="87" mass="9663">MRVLAGDDVRVQALLLHDGAQGRDTRRGRHGVDVARHGAFGCSVFACALHFRGRWGSKGGSKGWMRWMRWRGTMEIAKSVGQVLVTK</sequence>
<dbReference type="AlphaFoldDB" id="R7Q513"/>
<name>R7Q513_CHOCR</name>
<dbReference type="RefSeq" id="XP_005712195.1">
    <property type="nucleotide sequence ID" value="XM_005712138.1"/>
</dbReference>
<reference evidence="2" key="1">
    <citation type="journal article" date="2013" name="Proc. Natl. Acad. Sci. U.S.A.">
        <title>Genome structure and metabolic features in the red seaweed Chondrus crispus shed light on evolution of the Archaeplastida.</title>
        <authorList>
            <person name="Collen J."/>
            <person name="Porcel B."/>
            <person name="Carre W."/>
            <person name="Ball S.G."/>
            <person name="Chaparro C."/>
            <person name="Tonon T."/>
            <person name="Barbeyron T."/>
            <person name="Michel G."/>
            <person name="Noel B."/>
            <person name="Valentin K."/>
            <person name="Elias M."/>
            <person name="Artiguenave F."/>
            <person name="Arun A."/>
            <person name="Aury J.M."/>
            <person name="Barbosa-Neto J.F."/>
            <person name="Bothwell J.H."/>
            <person name="Bouget F.Y."/>
            <person name="Brillet L."/>
            <person name="Cabello-Hurtado F."/>
            <person name="Capella-Gutierrez S."/>
            <person name="Charrier B."/>
            <person name="Cladiere L."/>
            <person name="Cock J.M."/>
            <person name="Coelho S.M."/>
            <person name="Colleoni C."/>
            <person name="Czjzek M."/>
            <person name="Da Silva C."/>
            <person name="Delage L."/>
            <person name="Denoeud F."/>
            <person name="Deschamps P."/>
            <person name="Dittami S.M."/>
            <person name="Gabaldon T."/>
            <person name="Gachon C.M."/>
            <person name="Groisillier A."/>
            <person name="Herve C."/>
            <person name="Jabbari K."/>
            <person name="Katinka M."/>
            <person name="Kloareg B."/>
            <person name="Kowalczyk N."/>
            <person name="Labadie K."/>
            <person name="Leblanc C."/>
            <person name="Lopez P.J."/>
            <person name="McLachlan D.H."/>
            <person name="Meslet-Cladiere L."/>
            <person name="Moustafa A."/>
            <person name="Nehr Z."/>
            <person name="Nyvall Collen P."/>
            <person name="Panaud O."/>
            <person name="Partensky F."/>
            <person name="Poulain J."/>
            <person name="Rensing S.A."/>
            <person name="Rousvoal S."/>
            <person name="Samson G."/>
            <person name="Symeonidi A."/>
            <person name="Weissenbach J."/>
            <person name="Zambounis A."/>
            <person name="Wincker P."/>
            <person name="Boyen C."/>
        </authorList>
    </citation>
    <scope>NUCLEOTIDE SEQUENCE [LARGE SCALE GENOMIC DNA]</scope>
    <source>
        <strain evidence="2">cv. Stackhouse</strain>
    </source>
</reference>
<keyword evidence="2" id="KW-1185">Reference proteome</keyword>
<organism evidence="1 2">
    <name type="scientific">Chondrus crispus</name>
    <name type="common">Carrageen Irish moss</name>
    <name type="synonym">Polymorpha crispa</name>
    <dbReference type="NCBI Taxonomy" id="2769"/>
    <lineage>
        <taxon>Eukaryota</taxon>
        <taxon>Rhodophyta</taxon>
        <taxon>Florideophyceae</taxon>
        <taxon>Rhodymeniophycidae</taxon>
        <taxon>Gigartinales</taxon>
        <taxon>Gigartinaceae</taxon>
        <taxon>Chondrus</taxon>
    </lineage>
</organism>